<dbReference type="Pfam" id="PF07732">
    <property type="entry name" value="Cu-oxidase_3"/>
    <property type="match status" value="1"/>
</dbReference>
<dbReference type="InterPro" id="IPR011706">
    <property type="entry name" value="Cu-oxidase_C"/>
</dbReference>
<dbReference type="EMBL" id="DOGS01000319">
    <property type="protein sequence ID" value="HBQ50300.1"/>
    <property type="molecule type" value="Genomic_DNA"/>
</dbReference>
<sequence>MDIKSFHVSRRHVLGGIAGAVAVGAFRQSLAAMPSPSLVLRPSPGRIMLTENGEPTAVWSYGDTVPGPLLRVRQGERVNVRLENGLDQPTSVHWHGIRIENSMDGVAGMTQDPVPPGGEFDYSFVVPDAGTYWYHPHFRSWEQLARGLYGVLIVDEADPPKVDHDLVFCADDWRMTKNNQIDAQSFGQLHDWAHAGRLGNWLTVNGLTGMEYSARPGARVRLRMLNVANARILAFNLGSLPARVVAIDGQPIVSPAEPGNRLILAPGQRADVILDLPGPGPGTYVIQEVSGAEPIEAARIVTQGVAVAAPRPALDAVALLPNPVPGDFEFEDAVVVPLRMEGGAMGRMEGATYKGAYYGIRDLVGKNQAWAFNGIAGLPEKPLASVAKGRTIVVDMINDTRWPHAMHLHGHHFRVIARNGKAVTGTPWRDTELVDAGERVRIAFVANNPGKWVFHCHMLEHQAAGMITWLEVVDG</sequence>
<dbReference type="Gene3D" id="2.60.40.420">
    <property type="entry name" value="Cupredoxins - blue copper proteins"/>
    <property type="match status" value="3"/>
</dbReference>
<gene>
    <name evidence="6" type="ORF">DD728_15730</name>
</gene>
<keyword evidence="1" id="KW-0479">Metal-binding</keyword>
<feature type="domain" description="Plastocyanin-like" evidence="5">
    <location>
        <begin position="52"/>
        <end position="156"/>
    </location>
</feature>
<dbReference type="PANTHER" id="PTHR11709">
    <property type="entry name" value="MULTI-COPPER OXIDASE"/>
    <property type="match status" value="1"/>
</dbReference>
<dbReference type="PROSITE" id="PS00079">
    <property type="entry name" value="MULTICOPPER_OXIDASE1"/>
    <property type="match status" value="1"/>
</dbReference>
<dbReference type="CDD" id="cd13861">
    <property type="entry name" value="CuRO_1_CumA_like"/>
    <property type="match status" value="1"/>
</dbReference>
<dbReference type="InterPro" id="IPR002355">
    <property type="entry name" value="Cu_oxidase_Cu_BS"/>
</dbReference>
<dbReference type="InterPro" id="IPR001117">
    <property type="entry name" value="Cu-oxidase_2nd"/>
</dbReference>
<dbReference type="AlphaFoldDB" id="A0A356W9G2"/>
<dbReference type="PROSITE" id="PS00080">
    <property type="entry name" value="MULTICOPPER_OXIDASE2"/>
    <property type="match status" value="1"/>
</dbReference>
<comment type="caution">
    <text evidence="6">The sequence shown here is derived from an EMBL/GenBank/DDBJ whole genome shotgun (WGS) entry which is preliminary data.</text>
</comment>
<dbReference type="InterPro" id="IPR033138">
    <property type="entry name" value="Cu_oxidase_CS"/>
</dbReference>
<keyword evidence="2" id="KW-0560">Oxidoreductase</keyword>
<feature type="domain" description="Plastocyanin-like" evidence="3">
    <location>
        <begin position="167"/>
        <end position="288"/>
    </location>
</feature>
<dbReference type="GO" id="GO:0016491">
    <property type="term" value="F:oxidoreductase activity"/>
    <property type="evidence" value="ECO:0007669"/>
    <property type="project" value="UniProtKB-KW"/>
</dbReference>
<dbReference type="Proteomes" id="UP000263957">
    <property type="component" value="Unassembled WGS sequence"/>
</dbReference>
<feature type="domain" description="Plastocyanin-like" evidence="4">
    <location>
        <begin position="366"/>
        <end position="473"/>
    </location>
</feature>
<evidence type="ECO:0000259" key="3">
    <source>
        <dbReference type="Pfam" id="PF00394"/>
    </source>
</evidence>
<dbReference type="Pfam" id="PF00394">
    <property type="entry name" value="Cu-oxidase"/>
    <property type="match status" value="1"/>
</dbReference>
<name>A0A356W9G2_9PROT</name>
<evidence type="ECO:0000313" key="7">
    <source>
        <dbReference type="Proteomes" id="UP000263957"/>
    </source>
</evidence>
<organism evidence="6 7">
    <name type="scientific">Hyphomonas atlantica</name>
    <dbReference type="NCBI Taxonomy" id="1280948"/>
    <lineage>
        <taxon>Bacteria</taxon>
        <taxon>Pseudomonadati</taxon>
        <taxon>Pseudomonadota</taxon>
        <taxon>Alphaproteobacteria</taxon>
        <taxon>Hyphomonadales</taxon>
        <taxon>Hyphomonadaceae</taxon>
        <taxon>Hyphomonas</taxon>
    </lineage>
</organism>
<dbReference type="SUPFAM" id="SSF49503">
    <property type="entry name" value="Cupredoxins"/>
    <property type="match status" value="3"/>
</dbReference>
<reference evidence="6 7" key="1">
    <citation type="journal article" date="2018" name="Nat. Biotechnol.">
        <title>A standardized bacterial taxonomy based on genome phylogeny substantially revises the tree of life.</title>
        <authorList>
            <person name="Parks D.H."/>
            <person name="Chuvochina M."/>
            <person name="Waite D.W."/>
            <person name="Rinke C."/>
            <person name="Skarshewski A."/>
            <person name="Chaumeil P.A."/>
            <person name="Hugenholtz P."/>
        </authorList>
    </citation>
    <scope>NUCLEOTIDE SEQUENCE [LARGE SCALE GENOMIC DNA]</scope>
    <source>
        <strain evidence="6">UBA10378</strain>
    </source>
</reference>
<dbReference type="InterPro" id="IPR008972">
    <property type="entry name" value="Cupredoxin"/>
</dbReference>
<evidence type="ECO:0000256" key="1">
    <source>
        <dbReference type="ARBA" id="ARBA00022723"/>
    </source>
</evidence>
<protein>
    <submittedName>
        <fullName evidence="6">Copper oxidase</fullName>
    </submittedName>
</protein>
<accession>A0A356W9G2</accession>
<evidence type="ECO:0000313" key="6">
    <source>
        <dbReference type="EMBL" id="HBQ50300.1"/>
    </source>
</evidence>
<dbReference type="GO" id="GO:0005507">
    <property type="term" value="F:copper ion binding"/>
    <property type="evidence" value="ECO:0007669"/>
    <property type="project" value="InterPro"/>
</dbReference>
<evidence type="ECO:0000259" key="4">
    <source>
        <dbReference type="Pfam" id="PF07731"/>
    </source>
</evidence>
<dbReference type="Pfam" id="PF07731">
    <property type="entry name" value="Cu-oxidase_2"/>
    <property type="match status" value="1"/>
</dbReference>
<dbReference type="InterPro" id="IPR011707">
    <property type="entry name" value="Cu-oxidase-like_N"/>
</dbReference>
<evidence type="ECO:0000259" key="5">
    <source>
        <dbReference type="Pfam" id="PF07732"/>
    </source>
</evidence>
<dbReference type="InterPro" id="IPR045087">
    <property type="entry name" value="Cu-oxidase_fam"/>
</dbReference>
<evidence type="ECO:0000256" key="2">
    <source>
        <dbReference type="ARBA" id="ARBA00023002"/>
    </source>
</evidence>
<proteinExistence type="predicted"/>